<proteinExistence type="predicted"/>
<accession>A0A495JZW6</accession>
<dbReference type="Proteomes" id="UP000274762">
    <property type="component" value="Unassembled WGS sequence"/>
</dbReference>
<comment type="caution">
    <text evidence="2">The sequence shown here is derived from an EMBL/GenBank/DDBJ whole genome shotgun (WGS) entry which is preliminary data.</text>
</comment>
<accession>A0A315TIQ2</accession>
<dbReference type="EMBL" id="RBKV01000001">
    <property type="protein sequence ID" value="RKR94481.1"/>
    <property type="molecule type" value="Genomic_DNA"/>
</dbReference>
<evidence type="ECO:0000256" key="1">
    <source>
        <dbReference type="SAM" id="MobiDB-lite"/>
    </source>
</evidence>
<dbReference type="AlphaFoldDB" id="A0A315TIQ2"/>
<feature type="region of interest" description="Disordered" evidence="1">
    <location>
        <begin position="47"/>
        <end position="66"/>
    </location>
</feature>
<name>A0A315TIQ2_WILMA</name>
<gene>
    <name evidence="2" type="ORF">DFJ75_1277</name>
</gene>
<sequence length="89" mass="9715">MQHAHTGSVDLQAIAWPSRALHVTSWAYYEVSYVSLTDRCRSGQFSPTGKPVGGSAPPNARMHSGVFKAGSQEKVVTWVFLTDRRHGSA</sequence>
<organism evidence="2 3">
    <name type="scientific">Williamsia marianensis</name>
    <dbReference type="NCBI Taxonomy" id="85044"/>
    <lineage>
        <taxon>Bacteria</taxon>
        <taxon>Bacillati</taxon>
        <taxon>Actinomycetota</taxon>
        <taxon>Actinomycetes</taxon>
        <taxon>Mycobacteriales</taxon>
        <taxon>Nocardiaceae</taxon>
        <taxon>Williamsia</taxon>
    </lineage>
</organism>
<evidence type="ECO:0000313" key="3">
    <source>
        <dbReference type="Proteomes" id="UP000274762"/>
    </source>
</evidence>
<reference evidence="2 3" key="1">
    <citation type="submission" date="2018-10" db="EMBL/GenBank/DDBJ databases">
        <title>Sequencing the genomes of 1000 actinobacteria strains.</title>
        <authorList>
            <person name="Klenk H.-P."/>
        </authorList>
    </citation>
    <scope>NUCLEOTIDE SEQUENCE [LARGE SCALE GENOMIC DNA]</scope>
    <source>
        <strain evidence="2 3">DSM 44343</strain>
    </source>
</reference>
<evidence type="ECO:0000313" key="2">
    <source>
        <dbReference type="EMBL" id="RKR94481.1"/>
    </source>
</evidence>
<protein>
    <submittedName>
        <fullName evidence="2">Uncharacterized protein</fullName>
    </submittedName>
</protein>